<dbReference type="HOGENOM" id="CLU_028900_1_0_1"/>
<reference evidence="5 6" key="1">
    <citation type="journal article" date="2013" name="BMC Genomics">
        <title>Genomics-driven discovery of the pneumocandin biosynthetic gene cluster in the fungus Glarea lozoyensis.</title>
        <authorList>
            <person name="Chen L."/>
            <person name="Yue Q."/>
            <person name="Zhang X."/>
            <person name="Xiang M."/>
            <person name="Wang C."/>
            <person name="Li S."/>
            <person name="Che Y."/>
            <person name="Ortiz-Lopez F.J."/>
            <person name="Bills G.F."/>
            <person name="Liu X."/>
            <person name="An Z."/>
        </authorList>
    </citation>
    <scope>NUCLEOTIDE SEQUENCE [LARGE SCALE GENOMIC DNA]</scope>
    <source>
        <strain evidence="6">ATCC 20868 / MF5171</strain>
    </source>
</reference>
<dbReference type="GO" id="GO:0006335">
    <property type="term" value="P:DNA replication-dependent chromatin assembly"/>
    <property type="evidence" value="ECO:0007669"/>
    <property type="project" value="TreeGrafter"/>
</dbReference>
<feature type="compositionally biased region" description="Basic and acidic residues" evidence="3">
    <location>
        <begin position="456"/>
        <end position="468"/>
    </location>
</feature>
<feature type="compositionally biased region" description="Basic and acidic residues" evidence="3">
    <location>
        <begin position="199"/>
        <end position="214"/>
    </location>
</feature>
<dbReference type="AlphaFoldDB" id="S3DSI5"/>
<dbReference type="OMA" id="IAECHYK"/>
<dbReference type="SUPFAM" id="SSF48452">
    <property type="entry name" value="TPR-like"/>
    <property type="match status" value="1"/>
</dbReference>
<evidence type="ECO:0000313" key="5">
    <source>
        <dbReference type="EMBL" id="EPE29383.1"/>
    </source>
</evidence>
<protein>
    <recommendedName>
        <fullName evidence="4">Tetratricopeptide SHNi-TPR domain-containing protein</fullName>
    </recommendedName>
</protein>
<dbReference type="EMBL" id="KE145367">
    <property type="protein sequence ID" value="EPE29383.1"/>
    <property type="molecule type" value="Genomic_DNA"/>
</dbReference>
<organism evidence="5 6">
    <name type="scientific">Glarea lozoyensis (strain ATCC 20868 / MF5171)</name>
    <dbReference type="NCBI Taxonomy" id="1116229"/>
    <lineage>
        <taxon>Eukaryota</taxon>
        <taxon>Fungi</taxon>
        <taxon>Dikarya</taxon>
        <taxon>Ascomycota</taxon>
        <taxon>Pezizomycotina</taxon>
        <taxon>Leotiomycetes</taxon>
        <taxon>Helotiales</taxon>
        <taxon>Helotiaceae</taxon>
        <taxon>Glarea</taxon>
    </lineage>
</organism>
<dbReference type="InterPro" id="IPR019544">
    <property type="entry name" value="Tetratricopeptide_SHNi-TPR_dom"/>
</dbReference>
<dbReference type="PANTHER" id="PTHR15081:SF1">
    <property type="entry name" value="NUCLEAR AUTOANTIGENIC SPERM PROTEIN"/>
    <property type="match status" value="1"/>
</dbReference>
<dbReference type="Gene3D" id="1.25.40.10">
    <property type="entry name" value="Tetratricopeptide repeat domain"/>
    <property type="match status" value="1"/>
</dbReference>
<proteinExistence type="predicted"/>
<keyword evidence="2" id="KW-0802">TPR repeat</keyword>
<evidence type="ECO:0000313" key="6">
    <source>
        <dbReference type="Proteomes" id="UP000016922"/>
    </source>
</evidence>
<feature type="compositionally biased region" description="Acidic residues" evidence="3">
    <location>
        <begin position="158"/>
        <end position="181"/>
    </location>
</feature>
<dbReference type="RefSeq" id="XP_008083492.1">
    <property type="nucleotide sequence ID" value="XM_008085301.1"/>
</dbReference>
<dbReference type="InterPro" id="IPR011990">
    <property type="entry name" value="TPR-like_helical_dom_sf"/>
</dbReference>
<dbReference type="GO" id="GO:0034080">
    <property type="term" value="P:CENP-A containing chromatin assembly"/>
    <property type="evidence" value="ECO:0007669"/>
    <property type="project" value="TreeGrafter"/>
</dbReference>
<name>S3DSI5_GLAL2</name>
<dbReference type="GO" id="GO:0005654">
    <property type="term" value="C:nucleoplasm"/>
    <property type="evidence" value="ECO:0007669"/>
    <property type="project" value="TreeGrafter"/>
</dbReference>
<dbReference type="PANTHER" id="PTHR15081">
    <property type="entry name" value="NUCLEAR AUTOANTIGENIC SPERM PROTEIN NASP -RELATED"/>
    <property type="match status" value="1"/>
</dbReference>
<dbReference type="GO" id="GO:0042393">
    <property type="term" value="F:histone binding"/>
    <property type="evidence" value="ECO:0007669"/>
    <property type="project" value="TreeGrafter"/>
</dbReference>
<dbReference type="Proteomes" id="UP000016922">
    <property type="component" value="Unassembled WGS sequence"/>
</dbReference>
<feature type="region of interest" description="Disordered" evidence="3">
    <location>
        <begin position="199"/>
        <end position="219"/>
    </location>
</feature>
<feature type="region of interest" description="Disordered" evidence="3">
    <location>
        <begin position="285"/>
        <end position="304"/>
    </location>
</feature>
<gene>
    <name evidence="5" type="ORF">GLAREA_00543</name>
</gene>
<feature type="region of interest" description="Disordered" evidence="3">
    <location>
        <begin position="414"/>
        <end position="468"/>
    </location>
</feature>
<feature type="region of interest" description="Disordered" evidence="3">
    <location>
        <begin position="94"/>
        <end position="181"/>
    </location>
</feature>
<sequence>MAEPIEPPVTFSEVATPDESSTATEVFNSVKVSLADLCAKGTAQYAHKNYDEASDLFARASELQAELNGDMSPDNAEILFLYGRSLFKVGQSKSDVLGGKASGEKKKSSGSAKPKKTEESERQKITEAGVGIVAEQNGGAKTEDVDAKKPLFQFTGDENFEDSDDDDAEEAGDDEEEEEDDLAAAFEVLDLARVLFEKRLEAPEDGEGKGKETGDPPMTRHLKERIADTHDLLAEISLENERFPAAVSDSRASLLYKQQLYPEESEIIAEAHFKLSLALEFASTTNEKKEGDEEQNSTEDEVAAGQALRDEAVKELQAAINSTNLKLQAKEVELATCHSPDDNEITRAQIVDVKEIVADMENRLAELKGGPVDVDGLKSALGMSGGNSMGGILGATIGESPSEAAARIEEAKKGANDLSSLVRKKDKKDTVEDDATEVMNTNGKRKAEDEPEEDSESSKKAKVEDAAE</sequence>
<evidence type="ECO:0000256" key="3">
    <source>
        <dbReference type="SAM" id="MobiDB-lite"/>
    </source>
</evidence>
<dbReference type="OrthoDB" id="5587616at2759"/>
<evidence type="ECO:0000256" key="1">
    <source>
        <dbReference type="ARBA" id="ARBA00022737"/>
    </source>
</evidence>
<feature type="compositionally biased region" description="Acidic residues" evidence="3">
    <location>
        <begin position="292"/>
        <end position="302"/>
    </location>
</feature>
<dbReference type="Pfam" id="PF10516">
    <property type="entry name" value="SHNi-TPR"/>
    <property type="match status" value="1"/>
</dbReference>
<evidence type="ECO:0000259" key="4">
    <source>
        <dbReference type="Pfam" id="PF10516"/>
    </source>
</evidence>
<dbReference type="eggNOG" id="KOG4563">
    <property type="taxonomic scope" value="Eukaryota"/>
</dbReference>
<keyword evidence="1" id="KW-0677">Repeat</keyword>
<accession>S3DSI5</accession>
<keyword evidence="6" id="KW-1185">Reference proteome</keyword>
<feature type="compositionally biased region" description="Basic and acidic residues" evidence="3">
    <location>
        <begin position="115"/>
        <end position="125"/>
    </location>
</feature>
<dbReference type="GeneID" id="19459601"/>
<dbReference type="STRING" id="1116229.S3DSI5"/>
<dbReference type="KEGG" id="glz:GLAREA_00543"/>
<feature type="region of interest" description="Disordered" evidence="3">
    <location>
        <begin position="1"/>
        <end position="22"/>
    </location>
</feature>
<dbReference type="InterPro" id="IPR051730">
    <property type="entry name" value="NASP-like"/>
</dbReference>
<feature type="domain" description="Tetratricopeptide SHNi-TPR" evidence="4">
    <location>
        <begin position="227"/>
        <end position="264"/>
    </location>
</feature>
<evidence type="ECO:0000256" key="2">
    <source>
        <dbReference type="ARBA" id="ARBA00022803"/>
    </source>
</evidence>